<protein>
    <recommendedName>
        <fullName evidence="1">AB hydrolase-1 domain-containing protein</fullName>
    </recommendedName>
</protein>
<keyword evidence="3" id="KW-1185">Reference proteome</keyword>
<dbReference type="Gene3D" id="3.40.50.1820">
    <property type="entry name" value="alpha/beta hydrolase"/>
    <property type="match status" value="1"/>
</dbReference>
<proteinExistence type="predicted"/>
<evidence type="ECO:0000313" key="3">
    <source>
        <dbReference type="Proteomes" id="UP000186465"/>
    </source>
</evidence>
<reference evidence="3" key="1">
    <citation type="submission" date="2016-11" db="EMBL/GenBank/DDBJ databases">
        <title>Actinomyces gypaetusis sp. nov. isolated from Gypaetus barbatus in Qinghai Tibet Plateau China.</title>
        <authorList>
            <person name="Meng X."/>
        </authorList>
    </citation>
    <scope>NUCLEOTIDE SEQUENCE [LARGE SCALE GENOMIC DNA]</scope>
    <source>
        <strain evidence="3">DSM 15383</strain>
    </source>
</reference>
<dbReference type="EMBL" id="MPDM01000001">
    <property type="protein sequence ID" value="OKL50423.1"/>
    <property type="molecule type" value="Genomic_DNA"/>
</dbReference>
<accession>A0A1Q5PSB3</accession>
<dbReference type="GO" id="GO:0003824">
    <property type="term" value="F:catalytic activity"/>
    <property type="evidence" value="ECO:0007669"/>
    <property type="project" value="UniProtKB-ARBA"/>
</dbReference>
<gene>
    <name evidence="2" type="ORF">BM477_00125</name>
</gene>
<organism evidence="2 3">
    <name type="scientific">Boudabousia marimammalium</name>
    <dbReference type="NCBI Taxonomy" id="156892"/>
    <lineage>
        <taxon>Bacteria</taxon>
        <taxon>Bacillati</taxon>
        <taxon>Actinomycetota</taxon>
        <taxon>Actinomycetes</taxon>
        <taxon>Actinomycetales</taxon>
        <taxon>Actinomycetaceae</taxon>
        <taxon>Boudabousia</taxon>
    </lineage>
</organism>
<comment type="caution">
    <text evidence="2">The sequence shown here is derived from an EMBL/GenBank/DDBJ whole genome shotgun (WGS) entry which is preliminary data.</text>
</comment>
<dbReference type="InterPro" id="IPR000073">
    <property type="entry name" value="AB_hydrolase_1"/>
</dbReference>
<sequence length="139" mass="14750">MVEKAAEVLRWAAGQGGSSPTKIILCGHSMGGAIAARLAAQHPELVRAVILEDPALLTDQQAEQYRAGAADLVSRQQRIAADPGTAIRQLQDSHPGWPAEEYQAWAEAKSQVDLDFLNTGIVGSPTAPSYTNSPSPPCY</sequence>
<evidence type="ECO:0000313" key="2">
    <source>
        <dbReference type="EMBL" id="OKL50423.1"/>
    </source>
</evidence>
<dbReference type="AlphaFoldDB" id="A0A1Q5PSB3"/>
<feature type="domain" description="AB hydrolase-1" evidence="1">
    <location>
        <begin position="6"/>
        <end position="71"/>
    </location>
</feature>
<dbReference type="Proteomes" id="UP000186465">
    <property type="component" value="Unassembled WGS sequence"/>
</dbReference>
<dbReference type="Pfam" id="PF00561">
    <property type="entry name" value="Abhydrolase_1"/>
    <property type="match status" value="1"/>
</dbReference>
<dbReference type="InterPro" id="IPR029058">
    <property type="entry name" value="AB_hydrolase_fold"/>
</dbReference>
<dbReference type="STRING" id="156892.BM477_00125"/>
<evidence type="ECO:0000259" key="1">
    <source>
        <dbReference type="Pfam" id="PF00561"/>
    </source>
</evidence>
<name>A0A1Q5PSB3_9ACTO</name>
<dbReference type="SUPFAM" id="SSF53474">
    <property type="entry name" value="alpha/beta-Hydrolases"/>
    <property type="match status" value="1"/>
</dbReference>